<keyword evidence="2" id="KW-0805">Transcription regulation</keyword>
<dbReference type="AlphaFoldDB" id="B6JXH7"/>
<dbReference type="RefSeq" id="XP_002171414.1">
    <property type="nucleotide sequence ID" value="XM_002171378.2"/>
</dbReference>
<name>B6JXH7_SCHJY</name>
<keyword evidence="3" id="KW-0804">Transcription</keyword>
<dbReference type="SUPFAM" id="SSF57783">
    <property type="entry name" value="Zinc beta-ribbon"/>
    <property type="match status" value="1"/>
</dbReference>
<dbReference type="OMA" id="DAIKWKV"/>
<evidence type="ECO:0000256" key="3">
    <source>
        <dbReference type="ARBA" id="ARBA00023163"/>
    </source>
</evidence>
<dbReference type="InterPro" id="IPR013083">
    <property type="entry name" value="Znf_RING/FYVE/PHD"/>
</dbReference>
<dbReference type="InterPro" id="IPR039997">
    <property type="entry name" value="TFE"/>
</dbReference>
<dbReference type="SMART" id="SM00531">
    <property type="entry name" value="TFIIE"/>
    <property type="match status" value="1"/>
</dbReference>
<dbReference type="EMBL" id="KE651166">
    <property type="protein sequence ID" value="EEB05121.1"/>
    <property type="molecule type" value="Genomic_DNA"/>
</dbReference>
<reference evidence="5 7" key="1">
    <citation type="journal article" date="2011" name="Science">
        <title>Comparative functional genomics of the fission yeasts.</title>
        <authorList>
            <person name="Rhind N."/>
            <person name="Chen Z."/>
            <person name="Yassour M."/>
            <person name="Thompson D.A."/>
            <person name="Haas B.J."/>
            <person name="Habib N."/>
            <person name="Wapinski I."/>
            <person name="Roy S."/>
            <person name="Lin M.F."/>
            <person name="Heiman D.I."/>
            <person name="Young S.K."/>
            <person name="Furuya K."/>
            <person name="Guo Y."/>
            <person name="Pidoux A."/>
            <person name="Chen H.M."/>
            <person name="Robbertse B."/>
            <person name="Goldberg J.M."/>
            <person name="Aoki K."/>
            <person name="Bayne E.H."/>
            <person name="Berlin A.M."/>
            <person name="Desjardins C.A."/>
            <person name="Dobbs E."/>
            <person name="Dukaj L."/>
            <person name="Fan L."/>
            <person name="FitzGerald M.G."/>
            <person name="French C."/>
            <person name="Gujja S."/>
            <person name="Hansen K."/>
            <person name="Keifenheim D."/>
            <person name="Levin J.Z."/>
            <person name="Mosher R.A."/>
            <person name="Mueller C.A."/>
            <person name="Pfiffner J."/>
            <person name="Priest M."/>
            <person name="Russ C."/>
            <person name="Smialowska A."/>
            <person name="Swoboda P."/>
            <person name="Sykes S.M."/>
            <person name="Vaughn M."/>
            <person name="Vengrova S."/>
            <person name="Yoder R."/>
            <person name="Zeng Q."/>
            <person name="Allshire R."/>
            <person name="Baulcombe D."/>
            <person name="Birren B.W."/>
            <person name="Brown W."/>
            <person name="Ekwall K."/>
            <person name="Kellis M."/>
            <person name="Leatherwood J."/>
            <person name="Levin H."/>
            <person name="Margalit H."/>
            <person name="Martienssen R."/>
            <person name="Nieduszynski C.A."/>
            <person name="Spatafora J.W."/>
            <person name="Friedman N."/>
            <person name="Dalgaard J.Z."/>
            <person name="Baumann P."/>
            <person name="Niki H."/>
            <person name="Regev A."/>
            <person name="Nusbaum C."/>
        </authorList>
    </citation>
    <scope>NUCLEOTIDE SEQUENCE [LARGE SCALE GENOMIC DNA]</scope>
    <source>
        <strain evidence="7">yFS275 / FY16936</strain>
    </source>
</reference>
<dbReference type="Pfam" id="PF02002">
    <property type="entry name" value="TFIIE_alpha"/>
    <property type="match status" value="1"/>
</dbReference>
<dbReference type="HOGENOM" id="CLU_035744_2_1_1"/>
<dbReference type="Gene3D" id="3.30.40.10">
    <property type="entry name" value="Zinc/RING finger domain, C3HC4 (zinc finger)"/>
    <property type="match status" value="1"/>
</dbReference>
<evidence type="ECO:0000256" key="2">
    <source>
        <dbReference type="ARBA" id="ARBA00023015"/>
    </source>
</evidence>
<dbReference type="STRING" id="402676.B6JXH7"/>
<evidence type="ECO:0000256" key="1">
    <source>
        <dbReference type="ARBA" id="ARBA00008947"/>
    </source>
</evidence>
<dbReference type="GO" id="GO:0016251">
    <property type="term" value="F:RNA polymerase II general transcription initiation factor activity"/>
    <property type="evidence" value="ECO:0007669"/>
    <property type="project" value="EnsemblFungi"/>
</dbReference>
<dbReference type="eggNOG" id="KOG2593">
    <property type="taxonomic scope" value="Eukaryota"/>
</dbReference>
<dbReference type="GeneID" id="7049682"/>
<dbReference type="InterPro" id="IPR024550">
    <property type="entry name" value="TFIIEa/SarR/Rpc3_HTH_dom"/>
</dbReference>
<dbReference type="InterPro" id="IPR002853">
    <property type="entry name" value="TFIIE_asu"/>
</dbReference>
<evidence type="ECO:0000313" key="7">
    <source>
        <dbReference type="Proteomes" id="UP000001744"/>
    </source>
</evidence>
<dbReference type="PROSITE" id="PS51344">
    <property type="entry name" value="HTH_TFE_IIE"/>
    <property type="match status" value="1"/>
</dbReference>
<protein>
    <submittedName>
        <fullName evidence="5">Transcription factor TFIIE alpha subunit</fullName>
    </submittedName>
</protein>
<evidence type="ECO:0000259" key="4">
    <source>
        <dbReference type="PROSITE" id="PS51344"/>
    </source>
</evidence>
<accession>B6JXH7</accession>
<dbReference type="Proteomes" id="UP000001744">
    <property type="component" value="Unassembled WGS sequence"/>
</dbReference>
<dbReference type="GO" id="GO:0006367">
    <property type="term" value="P:transcription initiation at RNA polymerase II promoter"/>
    <property type="evidence" value="ECO:0000318"/>
    <property type="project" value="GO_Central"/>
</dbReference>
<dbReference type="JaponicusDB" id="SJAG_00116">
    <property type="gene designation" value="tfa1"/>
</dbReference>
<feature type="domain" description="HTH TFE/IIEalpha-type" evidence="4">
    <location>
        <begin position="8"/>
        <end position="99"/>
    </location>
</feature>
<proteinExistence type="inferred from homology"/>
<organism evidence="5 7">
    <name type="scientific">Schizosaccharomyces japonicus (strain yFS275 / FY16936)</name>
    <name type="common">Fission yeast</name>
    <dbReference type="NCBI Taxonomy" id="402676"/>
    <lineage>
        <taxon>Eukaryota</taxon>
        <taxon>Fungi</taxon>
        <taxon>Dikarya</taxon>
        <taxon>Ascomycota</taxon>
        <taxon>Taphrinomycotina</taxon>
        <taxon>Schizosaccharomycetes</taxon>
        <taxon>Schizosaccharomycetales</taxon>
        <taxon>Schizosaccharomycetaceae</taxon>
        <taxon>Schizosaccharomyces</taxon>
    </lineage>
</organism>
<dbReference type="InterPro" id="IPR017919">
    <property type="entry name" value="TFIIE/TFIIEa_HTH"/>
</dbReference>
<dbReference type="OrthoDB" id="361102at2759"/>
<dbReference type="PANTHER" id="PTHR13097">
    <property type="entry name" value="TRANSCRIPTION INITIATION FACTOR IIE, ALPHA SUBUNIT"/>
    <property type="match status" value="1"/>
</dbReference>
<dbReference type="GO" id="GO:0005673">
    <property type="term" value="C:transcription factor TFIIE complex"/>
    <property type="evidence" value="ECO:0000318"/>
    <property type="project" value="GO_Central"/>
</dbReference>
<sequence>MSNAPKSVIRLIKMIMRAFYETRHIIFVDAVLKHSCLTDEQMAMLMGIPVKECRNIAGKLREDRLLAIHNRTETKEGQQRQVHMPYYYINFCTTIDSIKWRMHQLVKTIEDRMRNDFDSKGYICPLCKRRYSSLDVLSLVTMAGTFACDDCGTELKDDEESVEMLSSQERLGRLMGQVNKIIDQLKQVDETVVPENSYTTAMEHAVPITTESSQNAEQQNMQKLESKTVQPQTSLTIDISAEVQKTDEEREKQRQRQAALAAQNALPEWHAMSTISGDITRVGAKHASIMPQVSDDLIDKKEDEIDISAEKDALDAYYASLRAKKTATAPSSTVQSTPTTVAFDNSDDETEFVSIPTTTTSHNDSSSTSVKREASVLVANDNKRIKTEEVEEPAKAVHIADAVLAADDDDDDDDDAEFEDV</sequence>
<dbReference type="PANTHER" id="PTHR13097:SF7">
    <property type="entry name" value="GENERAL TRANSCRIPTION FACTOR IIE SUBUNIT 1"/>
    <property type="match status" value="1"/>
</dbReference>
<dbReference type="VEuPathDB" id="FungiDB:SJAG_00116"/>
<gene>
    <name evidence="6" type="primary">tfa1</name>
    <name evidence="5" type="ORF">SJAG_00116</name>
</gene>
<comment type="similarity">
    <text evidence="1">Belongs to the TFIIE alpha subunit family.</text>
</comment>
<evidence type="ECO:0000313" key="5">
    <source>
        <dbReference type="EMBL" id="EEB05121.1"/>
    </source>
</evidence>
<keyword evidence="7" id="KW-1185">Reference proteome</keyword>
<evidence type="ECO:0000313" key="6">
    <source>
        <dbReference type="JaponicusDB" id="SJAG_00116"/>
    </source>
</evidence>